<proteinExistence type="predicted"/>
<dbReference type="InterPro" id="IPR036641">
    <property type="entry name" value="HPT_dom_sf"/>
</dbReference>
<evidence type="ECO:0000313" key="1">
    <source>
        <dbReference type="EMBL" id="SDY70066.1"/>
    </source>
</evidence>
<name>A0A1H3M0F5_9RHOB</name>
<dbReference type="RefSeq" id="WP_089892452.1">
    <property type="nucleotide sequence ID" value="NZ_CALJFH010000027.1"/>
</dbReference>
<dbReference type="SUPFAM" id="SSF47226">
    <property type="entry name" value="Histidine-containing phosphotransfer domain, HPT domain"/>
    <property type="match status" value="1"/>
</dbReference>
<reference evidence="1 2" key="1">
    <citation type="submission" date="2016-10" db="EMBL/GenBank/DDBJ databases">
        <authorList>
            <person name="de Groot N.N."/>
        </authorList>
    </citation>
    <scope>NUCLEOTIDE SEQUENCE [LARGE SCALE GENOMIC DNA]</scope>
    <source>
        <strain evidence="1 2">DSM 24677</strain>
    </source>
</reference>
<evidence type="ECO:0008006" key="3">
    <source>
        <dbReference type="Google" id="ProtNLM"/>
    </source>
</evidence>
<protein>
    <recommendedName>
        <fullName evidence="3">Hpt domain-containing protein</fullName>
    </recommendedName>
</protein>
<accession>A0A1H3M0F5</accession>
<dbReference type="AlphaFoldDB" id="A0A1H3M0F5"/>
<gene>
    <name evidence="1" type="ORF">SAMN05444486_103296</name>
</gene>
<dbReference type="EMBL" id="FNPR01000003">
    <property type="protein sequence ID" value="SDY70066.1"/>
    <property type="molecule type" value="Genomic_DNA"/>
</dbReference>
<dbReference type="STRING" id="576131.SAMN05444486_103296"/>
<dbReference type="GeneID" id="78125246"/>
<dbReference type="GO" id="GO:0000160">
    <property type="term" value="P:phosphorelay signal transduction system"/>
    <property type="evidence" value="ECO:0007669"/>
    <property type="project" value="InterPro"/>
</dbReference>
<keyword evidence="2" id="KW-1185">Reference proteome</keyword>
<organism evidence="1 2">
    <name type="scientific">Lentibacter algarum</name>
    <dbReference type="NCBI Taxonomy" id="576131"/>
    <lineage>
        <taxon>Bacteria</taxon>
        <taxon>Pseudomonadati</taxon>
        <taxon>Pseudomonadota</taxon>
        <taxon>Alphaproteobacteria</taxon>
        <taxon>Rhodobacterales</taxon>
        <taxon>Roseobacteraceae</taxon>
        <taxon>Lentibacter</taxon>
    </lineage>
</organism>
<sequence length="126" mass="13662">MKQVTMLAMSEPAQLDAEKLEQLYEELGDSAAEDVVCRAMEELAVKLAQTDRLYRSGQIAEMRKTVRSMGAIAGQIGMGTLARVAGDVLACVDANDGTALAAVLQRLMRMGESSLTQIWQLQDLSI</sequence>
<dbReference type="Gene3D" id="1.20.120.160">
    <property type="entry name" value="HPT domain"/>
    <property type="match status" value="1"/>
</dbReference>
<dbReference type="OrthoDB" id="7873775at2"/>
<dbReference type="Proteomes" id="UP000199026">
    <property type="component" value="Unassembled WGS sequence"/>
</dbReference>
<evidence type="ECO:0000313" key="2">
    <source>
        <dbReference type="Proteomes" id="UP000199026"/>
    </source>
</evidence>